<evidence type="ECO:0000256" key="1">
    <source>
        <dbReference type="ARBA" id="ARBA00004651"/>
    </source>
</evidence>
<dbReference type="Pfam" id="PF00482">
    <property type="entry name" value="T2SSF"/>
    <property type="match status" value="2"/>
</dbReference>
<organism evidence="9 10">
    <name type="scientific">Catenovulum sediminis</name>
    <dbReference type="NCBI Taxonomy" id="1740262"/>
    <lineage>
        <taxon>Bacteria</taxon>
        <taxon>Pseudomonadati</taxon>
        <taxon>Pseudomonadota</taxon>
        <taxon>Gammaproteobacteria</taxon>
        <taxon>Alteromonadales</taxon>
        <taxon>Alteromonadaceae</taxon>
        <taxon>Catenovulum</taxon>
    </lineage>
</organism>
<feature type="domain" description="Type II secretion system protein GspF" evidence="8">
    <location>
        <begin position="296"/>
        <end position="418"/>
    </location>
</feature>
<dbReference type="Proteomes" id="UP001467690">
    <property type="component" value="Unassembled WGS sequence"/>
</dbReference>
<evidence type="ECO:0000256" key="5">
    <source>
        <dbReference type="ARBA" id="ARBA00022989"/>
    </source>
</evidence>
<accession>A0ABV1RCI6</accession>
<keyword evidence="10" id="KW-1185">Reference proteome</keyword>
<dbReference type="PANTHER" id="PTHR30012:SF4">
    <property type="entry name" value="MSHA BIOGENESIS PROTEIN MSHG"/>
    <property type="match status" value="1"/>
</dbReference>
<protein>
    <submittedName>
        <fullName evidence="9">Type II secretion system F family protein</fullName>
    </submittedName>
</protein>
<dbReference type="EMBL" id="JBELOE010000062">
    <property type="protein sequence ID" value="MER2490634.1"/>
    <property type="molecule type" value="Genomic_DNA"/>
</dbReference>
<dbReference type="Gene3D" id="1.20.81.30">
    <property type="entry name" value="Type II secretion system (T2SS), domain F"/>
    <property type="match status" value="2"/>
</dbReference>
<comment type="subcellular location">
    <subcellularLocation>
        <location evidence="1">Cell membrane</location>
        <topology evidence="1">Multi-pass membrane protein</topology>
    </subcellularLocation>
</comment>
<dbReference type="InterPro" id="IPR018076">
    <property type="entry name" value="T2SS_GspF_dom"/>
</dbReference>
<dbReference type="PANTHER" id="PTHR30012">
    <property type="entry name" value="GENERAL SECRETION PATHWAY PROTEIN"/>
    <property type="match status" value="1"/>
</dbReference>
<reference evidence="9 10" key="1">
    <citation type="submission" date="2024-06" db="EMBL/GenBank/DDBJ databases">
        <authorList>
            <person name="Chen R.Y."/>
        </authorList>
    </citation>
    <scope>NUCLEOTIDE SEQUENCE [LARGE SCALE GENOMIC DNA]</scope>
    <source>
        <strain evidence="9 10">D2</strain>
    </source>
</reference>
<dbReference type="InterPro" id="IPR042094">
    <property type="entry name" value="T2SS_GspF_sf"/>
</dbReference>
<evidence type="ECO:0000256" key="2">
    <source>
        <dbReference type="ARBA" id="ARBA00005745"/>
    </source>
</evidence>
<comment type="caution">
    <text evidence="9">The sequence shown here is derived from an EMBL/GenBank/DDBJ whole genome shotgun (WGS) entry which is preliminary data.</text>
</comment>
<evidence type="ECO:0000256" key="4">
    <source>
        <dbReference type="ARBA" id="ARBA00022692"/>
    </source>
</evidence>
<evidence type="ECO:0000259" key="8">
    <source>
        <dbReference type="Pfam" id="PF00482"/>
    </source>
</evidence>
<keyword evidence="3" id="KW-1003">Cell membrane</keyword>
<feature type="transmembrane region" description="Helical" evidence="7">
    <location>
        <begin position="246"/>
        <end position="265"/>
    </location>
</feature>
<evidence type="ECO:0000256" key="3">
    <source>
        <dbReference type="ARBA" id="ARBA00022475"/>
    </source>
</evidence>
<name>A0ABV1RCI6_9ALTE</name>
<evidence type="ECO:0000256" key="6">
    <source>
        <dbReference type="ARBA" id="ARBA00023136"/>
    </source>
</evidence>
<comment type="similarity">
    <text evidence="2">Belongs to the GSP F family.</text>
</comment>
<evidence type="ECO:0000313" key="10">
    <source>
        <dbReference type="Proteomes" id="UP001467690"/>
    </source>
</evidence>
<keyword evidence="4 7" id="KW-0812">Transmembrane</keyword>
<evidence type="ECO:0000313" key="9">
    <source>
        <dbReference type="EMBL" id="MER2490634.1"/>
    </source>
</evidence>
<gene>
    <name evidence="9" type="ORF">ABS311_01880</name>
</gene>
<keyword evidence="5 7" id="KW-1133">Transmembrane helix</keyword>
<evidence type="ECO:0000256" key="7">
    <source>
        <dbReference type="SAM" id="Phobius"/>
    </source>
</evidence>
<feature type="domain" description="Type II secretion system protein GspF" evidence="8">
    <location>
        <begin position="93"/>
        <end position="216"/>
    </location>
</feature>
<feature type="transmembrane region" description="Helical" evidence="7">
    <location>
        <begin position="195"/>
        <end position="219"/>
    </location>
</feature>
<proteinExistence type="inferred from homology"/>
<keyword evidence="6 7" id="KW-0472">Membrane</keyword>
<dbReference type="InterPro" id="IPR003004">
    <property type="entry name" value="GspF/PilC"/>
</dbReference>
<dbReference type="PRINTS" id="PR00812">
    <property type="entry name" value="BCTERIALGSPF"/>
</dbReference>
<feature type="transmembrane region" description="Helical" evidence="7">
    <location>
        <begin position="399"/>
        <end position="420"/>
    </location>
</feature>
<dbReference type="RefSeq" id="WP_143870968.1">
    <property type="nucleotide sequence ID" value="NZ_CP041660.1"/>
</dbReference>
<sequence length="429" mass="47714">MARYSYKGKLAGKTVNGEIEAANEAAAAAALKRKNVVPLQISRMQTRTQTLTQTMGAQKAVKKTTKNTANKPTSLAQKQLFIPNVSLEDLVIFSRQMYSLVKAGIPIIRAMQGLADTTTSIRLKEALQQVSIELEKGKPLANAMSAHPKIFSRLFVSMINVGENTGKLEEAFLQLAQYLEDEQETRKRIQSATRYPIFVLIAIGLALLLMNLFVIPTFAEMFAKFNADLPWTTVLLVSSSNFFVNYWYVVIAAIIVMVFAARAYVKTEKGKLNWSRYKLNIPVVGSIIERSTLARFARSFAMMLQAGVPLTQALNLVSEALENDFMSKKVQDIRRGIERGDSLLRTANASNLFTPLVMQMIAVGEETGRIDAMLEEVADFYEREVDFDLKSLTAKIEPILISIVAGMVMILALGIFMPMWDMMGAIKGQ</sequence>